<dbReference type="EMBL" id="JAIVGD010000015">
    <property type="protein sequence ID" value="KAH0757069.1"/>
    <property type="molecule type" value="Genomic_DNA"/>
</dbReference>
<feature type="transmembrane region" description="Helical" evidence="2">
    <location>
        <begin position="931"/>
        <end position="957"/>
    </location>
</feature>
<dbReference type="Gene3D" id="3.30.499.10">
    <property type="entry name" value="Aconitase, domain 3"/>
    <property type="match status" value="1"/>
</dbReference>
<protein>
    <submittedName>
        <fullName evidence="3">Uncharacterized protein</fullName>
    </submittedName>
</protein>
<name>A0ABQ7UZ15_SOLTU</name>
<reference evidence="3 4" key="1">
    <citation type="journal article" date="2021" name="bioRxiv">
        <title>Chromosome-scale and haplotype-resolved genome assembly of a tetraploid potato cultivar.</title>
        <authorList>
            <person name="Sun H."/>
            <person name="Jiao W.-B."/>
            <person name="Krause K."/>
            <person name="Campoy J.A."/>
            <person name="Goel M."/>
            <person name="Folz-Donahue K."/>
            <person name="Kukat C."/>
            <person name="Huettel B."/>
            <person name="Schneeberger K."/>
        </authorList>
    </citation>
    <scope>NUCLEOTIDE SEQUENCE [LARGE SCALE GENOMIC DNA]</scope>
    <source>
        <strain evidence="3">SolTubOtavaFocal</strain>
        <tissue evidence="3">Leaves</tissue>
    </source>
</reference>
<keyword evidence="1" id="KW-0408">Iron</keyword>
<sequence>MDIHRFRSPYSDPRASPEFEAANPWQNYSGNATYQASNPYDYCNTGYGAYYSGCQQHFDQQYHLYSFNSSLEHPRQAPSFQPVFYPYQPSEFARTSSNIWYDGVVREEAAAMGFGSDPRMVGTNYRFEHPNPSLSCQYQQSPINTSTGWLSPEDPLMDKVIPTVINSNVSFSEEGPGSTQVVGSCNAVILEAVISPSVVTKVHQPLLTNYYHISKFGDNDTIPSQKVRVPVTLKVAVPNNKDNCKMNLDLEVELGENGIDKEEEEFSRSPSPLDVNAHKVFDESSLRTCETYVDVPSQAIDVSQSFIELETTTKSITESVVIFDQTSYDTTATFNGYPPTYYELQVKNLESKCFFTDFVIPYQVRALEILAFSSDMVVYNKEDNPMKLALVDSVYPKKEGKTCVLNVVKESNQFIVINSPSMEEKMVTTVEYFLKLSQLKKKEERRRQKDQWEEMPTCDVVGYFDKLNCIGNEDSVTTASFSEEKGKIVVALADEECAEFHLGLKFSLGLFIRSNIPTTGECPAAFERHFTTYRGCSFSKIRIGNLARSSISQEMLLRGYPLQKKIEFPMSSNNFLFSLVNCCGALLLSGVDTNSALAPAAATVIKRPEAIQVPGSAKVSAIRVLEKYLKWQGFLMVDCGCVTCSWESVNLDESIVSTKLENDNVVIVVLTGKRNLEEYVQFSWRANFPASLPLTFADALTNIVDQVEIRAHIFGDCLRFPFDPGDCFHLCSCLFRCFLEVKEVLKEGVLIQFGNRALVGQIISWNFPIFMALSIYYNTILNILGIGKSRLYNSYFKRLGQGGMSIANNLQWWLTRDTVSLLAIFSTQLITHLLNDLSASRSHLYQPLDIIFSQDHSHNGCSLKEKKYSCLVDWRSKLRELNYSLKFIKKLGRDQIQLVSILHGGNIASDDLLQLWHGLAMKMILELKDGLLQLGSILRLIVALSVFNVVSFTWFILHVLGEPLHESSILSVVGKAPGKQGRDMRNRLNVITLLVLKAAGWKFTDIGLENTAHVLVFSLQYDFVKHEFWKHKFKDASWSSSEFWKTLTIPFMFLTLRTRFILRGKECCKLNQGSSIVAYLHSFHPLHFSPNFLFLFL</sequence>
<dbReference type="PANTHER" id="PTHR11670">
    <property type="entry name" value="ACONITASE/IRON-RESPONSIVE ELEMENT FAMILY MEMBER"/>
    <property type="match status" value="1"/>
</dbReference>
<keyword evidence="2" id="KW-0472">Membrane</keyword>
<accession>A0ABQ7UZ15</accession>
<keyword evidence="2" id="KW-1133">Transmembrane helix</keyword>
<evidence type="ECO:0000256" key="1">
    <source>
        <dbReference type="ARBA" id="ARBA00023004"/>
    </source>
</evidence>
<feature type="transmembrane region" description="Helical" evidence="2">
    <location>
        <begin position="765"/>
        <end position="787"/>
    </location>
</feature>
<evidence type="ECO:0000313" key="3">
    <source>
        <dbReference type="EMBL" id="KAH0757069.1"/>
    </source>
</evidence>
<dbReference type="InterPro" id="IPR006249">
    <property type="entry name" value="Aconitase/IRP2"/>
</dbReference>
<evidence type="ECO:0000313" key="4">
    <source>
        <dbReference type="Proteomes" id="UP000826656"/>
    </source>
</evidence>
<dbReference type="Proteomes" id="UP000826656">
    <property type="component" value="Unassembled WGS sequence"/>
</dbReference>
<dbReference type="InterPro" id="IPR015931">
    <property type="entry name" value="Acnase/IPM_dHydase_lsu_aba_1/3"/>
</dbReference>
<dbReference type="SUPFAM" id="SSF53732">
    <property type="entry name" value="Aconitase iron-sulfur domain"/>
    <property type="match status" value="1"/>
</dbReference>
<keyword evidence="4" id="KW-1185">Reference proteome</keyword>
<comment type="caution">
    <text evidence="3">The sequence shown here is derived from an EMBL/GenBank/DDBJ whole genome shotgun (WGS) entry which is preliminary data.</text>
</comment>
<dbReference type="InterPro" id="IPR036008">
    <property type="entry name" value="Aconitase_4Fe-4S_dom"/>
</dbReference>
<gene>
    <name evidence="3" type="ORF">KY290_020562</name>
</gene>
<keyword evidence="2" id="KW-0812">Transmembrane</keyword>
<proteinExistence type="predicted"/>
<evidence type="ECO:0000256" key="2">
    <source>
        <dbReference type="SAM" id="Phobius"/>
    </source>
</evidence>
<organism evidence="3 4">
    <name type="scientific">Solanum tuberosum</name>
    <name type="common">Potato</name>
    <dbReference type="NCBI Taxonomy" id="4113"/>
    <lineage>
        <taxon>Eukaryota</taxon>
        <taxon>Viridiplantae</taxon>
        <taxon>Streptophyta</taxon>
        <taxon>Embryophyta</taxon>
        <taxon>Tracheophyta</taxon>
        <taxon>Spermatophyta</taxon>
        <taxon>Magnoliopsida</taxon>
        <taxon>eudicotyledons</taxon>
        <taxon>Gunneridae</taxon>
        <taxon>Pentapetalae</taxon>
        <taxon>asterids</taxon>
        <taxon>lamiids</taxon>
        <taxon>Solanales</taxon>
        <taxon>Solanaceae</taxon>
        <taxon>Solanoideae</taxon>
        <taxon>Solaneae</taxon>
        <taxon>Solanum</taxon>
    </lineage>
</organism>